<accession>A0A1D2NFN8</accession>
<comment type="catalytic activity">
    <reaction evidence="1">
        <text>GTP = 3',5'-cyclic GMP + diphosphate</text>
        <dbReference type="Rhea" id="RHEA:13665"/>
        <dbReference type="ChEBI" id="CHEBI:33019"/>
        <dbReference type="ChEBI" id="CHEBI:37565"/>
        <dbReference type="ChEBI" id="CHEBI:57746"/>
        <dbReference type="EC" id="4.6.1.2"/>
    </reaction>
</comment>
<dbReference type="InterPro" id="IPR001245">
    <property type="entry name" value="Ser-Thr/Tyr_kinase_cat_dom"/>
</dbReference>
<evidence type="ECO:0000256" key="3">
    <source>
        <dbReference type="ARBA" id="ARBA00022741"/>
    </source>
</evidence>
<name>A0A1D2NFN8_ORCCI</name>
<evidence type="ECO:0000259" key="6">
    <source>
        <dbReference type="PROSITE" id="PS50011"/>
    </source>
</evidence>
<keyword evidence="3" id="KW-0547">Nucleotide-binding</keyword>
<evidence type="ECO:0000256" key="4">
    <source>
        <dbReference type="ARBA" id="ARBA00023239"/>
    </source>
</evidence>
<dbReference type="GO" id="GO:0004016">
    <property type="term" value="F:adenylate cyclase activity"/>
    <property type="evidence" value="ECO:0007669"/>
    <property type="project" value="TreeGrafter"/>
</dbReference>
<proteinExistence type="predicted"/>
<dbReference type="STRING" id="48709.A0A1D2NFN8"/>
<dbReference type="Proteomes" id="UP000094527">
    <property type="component" value="Unassembled WGS sequence"/>
</dbReference>
<dbReference type="InterPro" id="IPR050401">
    <property type="entry name" value="Cyclic_nucleotide_synthase"/>
</dbReference>
<dbReference type="GO" id="GO:0005886">
    <property type="term" value="C:plasma membrane"/>
    <property type="evidence" value="ECO:0007669"/>
    <property type="project" value="TreeGrafter"/>
</dbReference>
<reference evidence="7 8" key="1">
    <citation type="journal article" date="2016" name="Genome Biol. Evol.">
        <title>Gene Family Evolution Reflects Adaptation to Soil Environmental Stressors in the Genome of the Collembolan Orchesella cincta.</title>
        <authorList>
            <person name="Faddeeva-Vakhrusheva A."/>
            <person name="Derks M.F."/>
            <person name="Anvar S.Y."/>
            <person name="Agamennone V."/>
            <person name="Suring W."/>
            <person name="Smit S."/>
            <person name="van Straalen N.M."/>
            <person name="Roelofs D."/>
        </authorList>
    </citation>
    <scope>NUCLEOTIDE SEQUENCE [LARGE SCALE GENOMIC DNA]</scope>
    <source>
        <tissue evidence="7">Mixed pool</tissue>
    </source>
</reference>
<dbReference type="PANTHER" id="PTHR11920">
    <property type="entry name" value="GUANYLYL CYCLASE"/>
    <property type="match status" value="1"/>
</dbReference>
<keyword evidence="7" id="KW-0675">Receptor</keyword>
<dbReference type="GO" id="GO:0001653">
    <property type="term" value="F:peptide receptor activity"/>
    <property type="evidence" value="ECO:0007669"/>
    <property type="project" value="TreeGrafter"/>
</dbReference>
<protein>
    <recommendedName>
        <fullName evidence="2">guanylate cyclase</fullName>
        <ecNumber evidence="2">4.6.1.2</ecNumber>
    </recommendedName>
</protein>
<organism evidence="7 8">
    <name type="scientific">Orchesella cincta</name>
    <name type="common">Springtail</name>
    <name type="synonym">Podura cincta</name>
    <dbReference type="NCBI Taxonomy" id="48709"/>
    <lineage>
        <taxon>Eukaryota</taxon>
        <taxon>Metazoa</taxon>
        <taxon>Ecdysozoa</taxon>
        <taxon>Arthropoda</taxon>
        <taxon>Hexapoda</taxon>
        <taxon>Collembola</taxon>
        <taxon>Entomobryomorpha</taxon>
        <taxon>Entomobryoidea</taxon>
        <taxon>Orchesellidae</taxon>
        <taxon>Orchesellinae</taxon>
        <taxon>Orchesella</taxon>
    </lineage>
</organism>
<dbReference type="InterPro" id="IPR000719">
    <property type="entry name" value="Prot_kinase_dom"/>
</dbReference>
<evidence type="ECO:0000313" key="7">
    <source>
        <dbReference type="EMBL" id="ODN04071.1"/>
    </source>
</evidence>
<dbReference type="OrthoDB" id="60033at2759"/>
<dbReference type="GO" id="GO:0005524">
    <property type="term" value="F:ATP binding"/>
    <property type="evidence" value="ECO:0007669"/>
    <property type="project" value="InterPro"/>
</dbReference>
<dbReference type="GO" id="GO:0004672">
    <property type="term" value="F:protein kinase activity"/>
    <property type="evidence" value="ECO:0007669"/>
    <property type="project" value="InterPro"/>
</dbReference>
<dbReference type="PANTHER" id="PTHR11920:SF494">
    <property type="entry name" value="ATRIAL NATRIURETIC PEPTIDE RECEPTOR 2"/>
    <property type="match status" value="1"/>
</dbReference>
<gene>
    <name evidence="7" type="ORF">Ocin01_02628</name>
</gene>
<dbReference type="OMA" id="MEGEWER"/>
<dbReference type="SUPFAM" id="SSF56112">
    <property type="entry name" value="Protein kinase-like (PK-like)"/>
    <property type="match status" value="1"/>
</dbReference>
<evidence type="ECO:0000256" key="1">
    <source>
        <dbReference type="ARBA" id="ARBA00001436"/>
    </source>
</evidence>
<dbReference type="PROSITE" id="PS50011">
    <property type="entry name" value="PROTEIN_KINASE_DOM"/>
    <property type="match status" value="1"/>
</dbReference>
<dbReference type="EC" id="4.6.1.2" evidence="2"/>
<keyword evidence="5" id="KW-0141">cGMP biosynthesis</keyword>
<dbReference type="AlphaFoldDB" id="A0A1D2NFN8"/>
<dbReference type="EMBL" id="LJIJ01000056">
    <property type="protein sequence ID" value="ODN04071.1"/>
    <property type="molecule type" value="Genomic_DNA"/>
</dbReference>
<keyword evidence="8" id="KW-1185">Reference proteome</keyword>
<sequence length="110" mass="12807">MCIPGKLWTAPEILRVENPPPEGTQKGDVYSFAIIVHEIAARQGSFYTLEEYRPEEIVTQLKEGKYTRPTLEIDECNDELIDLMEKCWAEDPLERPDFGQIKQIIRRLNK</sequence>
<comment type="caution">
    <text evidence="7">The sequence shown here is derived from an EMBL/GenBank/DDBJ whole genome shotgun (WGS) entry which is preliminary data.</text>
</comment>
<evidence type="ECO:0000313" key="8">
    <source>
        <dbReference type="Proteomes" id="UP000094527"/>
    </source>
</evidence>
<keyword evidence="4" id="KW-0456">Lyase</keyword>
<dbReference type="InterPro" id="IPR011009">
    <property type="entry name" value="Kinase-like_dom_sf"/>
</dbReference>
<dbReference type="Pfam" id="PF07714">
    <property type="entry name" value="PK_Tyr_Ser-Thr"/>
    <property type="match status" value="1"/>
</dbReference>
<evidence type="ECO:0000256" key="5">
    <source>
        <dbReference type="ARBA" id="ARBA00023293"/>
    </source>
</evidence>
<feature type="domain" description="Protein kinase" evidence="6">
    <location>
        <begin position="1"/>
        <end position="110"/>
    </location>
</feature>
<dbReference type="GO" id="GO:0004383">
    <property type="term" value="F:guanylate cyclase activity"/>
    <property type="evidence" value="ECO:0007669"/>
    <property type="project" value="UniProtKB-EC"/>
</dbReference>
<evidence type="ECO:0000256" key="2">
    <source>
        <dbReference type="ARBA" id="ARBA00012202"/>
    </source>
</evidence>
<dbReference type="GO" id="GO:0007168">
    <property type="term" value="P:receptor guanylyl cyclase signaling pathway"/>
    <property type="evidence" value="ECO:0007669"/>
    <property type="project" value="TreeGrafter"/>
</dbReference>
<dbReference type="Gene3D" id="1.10.510.10">
    <property type="entry name" value="Transferase(Phosphotransferase) domain 1"/>
    <property type="match status" value="1"/>
</dbReference>